<feature type="region of interest" description="Disordered" evidence="9">
    <location>
        <begin position="1"/>
        <end position="22"/>
    </location>
</feature>
<evidence type="ECO:0000313" key="11">
    <source>
        <dbReference type="Proteomes" id="UP000007842"/>
    </source>
</evidence>
<dbReference type="Pfam" id="PF00067">
    <property type="entry name" value="p450"/>
    <property type="match status" value="2"/>
</dbReference>
<protein>
    <submittedName>
        <fullName evidence="10">Cytochrome P450</fullName>
    </submittedName>
</protein>
<keyword evidence="2 7" id="KW-0349">Heme</keyword>
<dbReference type="PROSITE" id="PS00086">
    <property type="entry name" value="CYTOCHROME_P450"/>
    <property type="match status" value="1"/>
</dbReference>
<keyword evidence="11" id="KW-1185">Reference proteome</keyword>
<dbReference type="OrthoDB" id="4746309at2"/>
<dbReference type="InterPro" id="IPR017972">
    <property type="entry name" value="Cyt_P450_CS"/>
</dbReference>
<sequence length="416" mass="44312">MTAAVPRPPQAPSTPARQAPPGPALIEVLTRAAGHGSPAAFELDGRPMTLVTDPEQVRQVLACRPEVYVKHSHRARALLGDGLITATGDAWKRQRRLLQARFTVTGVRRYEAGIAAAAERIARRWSAAAGTGDLVDVGEDMRFFALDTIWRALTGDPLDEAAHRELAAVDTVVAALPTTAGAPTGDPAEVGAALGRIDATARRVIAAARARRAAHGPSDALLDLLLDASGSDAGDPDRLVRDELVTLLVAGHETTAQTLAWLFLMLHQNIHVPRTSEPGALVAETLRLYPAVWLVPRCAARDDVLGGRRVAAGSGVLVCPYLTHREPAWWPDPERFDPARFLPGGVRPAHPGAYVPFGLGPRACLGQQFALRETAALLARLLPAFTVELRDPPAAPVFGANLRPGGPLPAVVRRRT</sequence>
<keyword evidence="3 7" id="KW-0479">Metal-binding</keyword>
<dbReference type="RefSeq" id="WP_014146307.1">
    <property type="nucleotide sequence ID" value="NC_016111.1"/>
</dbReference>
<dbReference type="InterPro" id="IPR050196">
    <property type="entry name" value="Cytochrome_P450_Monoox"/>
</dbReference>
<dbReference type="GO" id="GO:0005506">
    <property type="term" value="F:iron ion binding"/>
    <property type="evidence" value="ECO:0007669"/>
    <property type="project" value="InterPro"/>
</dbReference>
<dbReference type="Gene3D" id="1.10.630.10">
    <property type="entry name" value="Cytochrome P450"/>
    <property type="match status" value="1"/>
</dbReference>
<accession>F8JSR9</accession>
<evidence type="ECO:0000256" key="6">
    <source>
        <dbReference type="ARBA" id="ARBA00023033"/>
    </source>
</evidence>
<organism evidence="10 11">
    <name type="scientific">Streptantibioticus cattleyicolor (strain ATCC 35852 / DSM 46488 / JCM 4925 / NBRC 14057 / NRRL 8057)</name>
    <name type="common">Streptomyces cattleya</name>
    <dbReference type="NCBI Taxonomy" id="1003195"/>
    <lineage>
        <taxon>Bacteria</taxon>
        <taxon>Bacillati</taxon>
        <taxon>Actinomycetota</taxon>
        <taxon>Actinomycetes</taxon>
        <taxon>Kitasatosporales</taxon>
        <taxon>Streptomycetaceae</taxon>
        <taxon>Streptantibioticus</taxon>
    </lineage>
</organism>
<evidence type="ECO:0000256" key="9">
    <source>
        <dbReference type="SAM" id="MobiDB-lite"/>
    </source>
</evidence>
<reference evidence="11" key="1">
    <citation type="submission" date="2011-12" db="EMBL/GenBank/DDBJ databases">
        <title>Complete genome sequence of Streptomyces cattleya strain DSM 46488.</title>
        <authorList>
            <person name="Ou H.-Y."/>
            <person name="Li P."/>
            <person name="Zhao C."/>
            <person name="O'Hagan D."/>
            <person name="Deng Z."/>
        </authorList>
    </citation>
    <scope>NUCLEOTIDE SEQUENCE [LARGE SCALE GENOMIC DNA]</scope>
    <source>
        <strain evidence="11">ATCC 35852 / DSM 46488 / JCM 4925 / NBRC 14057 / NRRL 8057</strain>
    </source>
</reference>
<evidence type="ECO:0000256" key="1">
    <source>
        <dbReference type="ARBA" id="ARBA00010617"/>
    </source>
</evidence>
<evidence type="ECO:0000313" key="10">
    <source>
        <dbReference type="EMBL" id="AEW97976.1"/>
    </source>
</evidence>
<keyword evidence="5 7" id="KW-0408">Iron</keyword>
<comment type="similarity">
    <text evidence="1 8">Belongs to the cytochrome P450 family.</text>
</comment>
<evidence type="ECO:0000256" key="8">
    <source>
        <dbReference type="RuleBase" id="RU000461"/>
    </source>
</evidence>
<dbReference type="InterPro" id="IPR001128">
    <property type="entry name" value="Cyt_P450"/>
</dbReference>
<comment type="cofactor">
    <cofactor evidence="7">
        <name>heme</name>
        <dbReference type="ChEBI" id="CHEBI:30413"/>
    </cofactor>
</comment>
<dbReference type="Proteomes" id="UP000007842">
    <property type="component" value="Chromosome"/>
</dbReference>
<dbReference type="eggNOG" id="COG2124">
    <property type="taxonomic scope" value="Bacteria"/>
</dbReference>
<dbReference type="SUPFAM" id="SSF48264">
    <property type="entry name" value="Cytochrome P450"/>
    <property type="match status" value="1"/>
</dbReference>
<evidence type="ECO:0000256" key="4">
    <source>
        <dbReference type="ARBA" id="ARBA00023002"/>
    </source>
</evidence>
<dbReference type="PANTHER" id="PTHR24291:SF50">
    <property type="entry name" value="BIFUNCTIONAL ALBAFLAVENONE MONOOXYGENASE_TERPENE SYNTHASE"/>
    <property type="match status" value="1"/>
</dbReference>
<dbReference type="KEGG" id="sct:SCAT_5605"/>
<dbReference type="GO" id="GO:0016705">
    <property type="term" value="F:oxidoreductase activity, acting on paired donors, with incorporation or reduction of molecular oxygen"/>
    <property type="evidence" value="ECO:0007669"/>
    <property type="project" value="InterPro"/>
</dbReference>
<dbReference type="PANTHER" id="PTHR24291">
    <property type="entry name" value="CYTOCHROME P450 FAMILY 4"/>
    <property type="match status" value="1"/>
</dbReference>
<dbReference type="PATRIC" id="fig|1003195.11.peg.7019"/>
<evidence type="ECO:0000256" key="2">
    <source>
        <dbReference type="ARBA" id="ARBA00022617"/>
    </source>
</evidence>
<dbReference type="GO" id="GO:0020037">
    <property type="term" value="F:heme binding"/>
    <property type="evidence" value="ECO:0007669"/>
    <property type="project" value="InterPro"/>
</dbReference>
<name>F8JSR9_STREN</name>
<dbReference type="EMBL" id="CP003219">
    <property type="protein sequence ID" value="AEW97976.1"/>
    <property type="molecule type" value="Genomic_DNA"/>
</dbReference>
<proteinExistence type="inferred from homology"/>
<dbReference type="InterPro" id="IPR002401">
    <property type="entry name" value="Cyt_P450_E_grp-I"/>
</dbReference>
<dbReference type="AlphaFoldDB" id="F8JSR9"/>
<dbReference type="KEGG" id="scy:SCATT_56050"/>
<evidence type="ECO:0000256" key="3">
    <source>
        <dbReference type="ARBA" id="ARBA00022723"/>
    </source>
</evidence>
<dbReference type="HOGENOM" id="CLU_001570_5_1_11"/>
<accession>G8X1A7</accession>
<feature type="binding site" description="axial binding residue" evidence="7">
    <location>
        <position position="364"/>
    </location>
    <ligand>
        <name>heme</name>
        <dbReference type="ChEBI" id="CHEBI:30413"/>
    </ligand>
    <ligandPart>
        <name>Fe</name>
        <dbReference type="ChEBI" id="CHEBI:18248"/>
    </ligandPart>
</feature>
<dbReference type="InterPro" id="IPR036396">
    <property type="entry name" value="Cyt_P450_sf"/>
</dbReference>
<gene>
    <name evidence="10" type="ordered locus">SCATT_56050</name>
</gene>
<evidence type="ECO:0000256" key="7">
    <source>
        <dbReference type="PIRSR" id="PIRSR602401-1"/>
    </source>
</evidence>
<dbReference type="GO" id="GO:0004497">
    <property type="term" value="F:monooxygenase activity"/>
    <property type="evidence" value="ECO:0007669"/>
    <property type="project" value="UniProtKB-KW"/>
</dbReference>
<evidence type="ECO:0000256" key="5">
    <source>
        <dbReference type="ARBA" id="ARBA00023004"/>
    </source>
</evidence>
<dbReference type="STRING" id="1003195.SCATT_56050"/>
<keyword evidence="6 8" id="KW-0503">Monooxygenase</keyword>
<dbReference type="PRINTS" id="PR00463">
    <property type="entry name" value="EP450I"/>
</dbReference>
<keyword evidence="4 8" id="KW-0560">Oxidoreductase</keyword>
<dbReference type="PRINTS" id="PR00385">
    <property type="entry name" value="P450"/>
</dbReference>